<dbReference type="RefSeq" id="XP_062653364.1">
    <property type="nucleotide sequence ID" value="XM_062797562.1"/>
</dbReference>
<accession>A0AAN6Z9I0</accession>
<sequence length="159" mass="17809">MFIFLHVCEYTWPLNTSWSALPLPRYPFISSVRLAIDSRSQSHTECLASVPGDEHGPESEKEKTEPVHIASTARTYASASQAPPEVALTFRVLASISLIHHHFFYLFLHGHVSPCSLNRWGEDEAVTSIASMAFCVLFVCQERGSHLTKQTPRNLKEIG</sequence>
<proteinExistence type="predicted"/>
<name>A0AAN6Z9I0_9PEZI</name>
<protein>
    <submittedName>
        <fullName evidence="1">Uncharacterized protein</fullName>
    </submittedName>
</protein>
<dbReference type="EMBL" id="MU853223">
    <property type="protein sequence ID" value="KAK4129593.1"/>
    <property type="molecule type" value="Genomic_DNA"/>
</dbReference>
<comment type="caution">
    <text evidence="1">The sequence shown here is derived from an EMBL/GenBank/DDBJ whole genome shotgun (WGS) entry which is preliminary data.</text>
</comment>
<reference evidence="1" key="1">
    <citation type="journal article" date="2023" name="Mol. Phylogenet. Evol.">
        <title>Genome-scale phylogeny and comparative genomics of the fungal order Sordariales.</title>
        <authorList>
            <person name="Hensen N."/>
            <person name="Bonometti L."/>
            <person name="Westerberg I."/>
            <person name="Brannstrom I.O."/>
            <person name="Guillou S."/>
            <person name="Cros-Aarteil S."/>
            <person name="Calhoun S."/>
            <person name="Haridas S."/>
            <person name="Kuo A."/>
            <person name="Mondo S."/>
            <person name="Pangilinan J."/>
            <person name="Riley R."/>
            <person name="LaButti K."/>
            <person name="Andreopoulos B."/>
            <person name="Lipzen A."/>
            <person name="Chen C."/>
            <person name="Yan M."/>
            <person name="Daum C."/>
            <person name="Ng V."/>
            <person name="Clum A."/>
            <person name="Steindorff A."/>
            <person name="Ohm R.A."/>
            <person name="Martin F."/>
            <person name="Silar P."/>
            <person name="Natvig D.O."/>
            <person name="Lalanne C."/>
            <person name="Gautier V."/>
            <person name="Ament-Velasquez S.L."/>
            <person name="Kruys A."/>
            <person name="Hutchinson M.I."/>
            <person name="Powell A.J."/>
            <person name="Barry K."/>
            <person name="Miller A.N."/>
            <person name="Grigoriev I.V."/>
            <person name="Debuchy R."/>
            <person name="Gladieux P."/>
            <person name="Hiltunen Thoren M."/>
            <person name="Johannesson H."/>
        </authorList>
    </citation>
    <scope>NUCLEOTIDE SEQUENCE</scope>
    <source>
        <strain evidence="1">CBS 731.68</strain>
    </source>
</reference>
<dbReference type="GeneID" id="87834341"/>
<gene>
    <name evidence="1" type="ORF">N657DRAFT_85601</name>
</gene>
<dbReference type="Proteomes" id="UP001302602">
    <property type="component" value="Unassembled WGS sequence"/>
</dbReference>
<evidence type="ECO:0000313" key="2">
    <source>
        <dbReference type="Proteomes" id="UP001302602"/>
    </source>
</evidence>
<reference evidence="1" key="2">
    <citation type="submission" date="2023-05" db="EMBL/GenBank/DDBJ databases">
        <authorList>
            <consortium name="Lawrence Berkeley National Laboratory"/>
            <person name="Steindorff A."/>
            <person name="Hensen N."/>
            <person name="Bonometti L."/>
            <person name="Westerberg I."/>
            <person name="Brannstrom I.O."/>
            <person name="Guillou S."/>
            <person name="Cros-Aarteil S."/>
            <person name="Calhoun S."/>
            <person name="Haridas S."/>
            <person name="Kuo A."/>
            <person name="Mondo S."/>
            <person name="Pangilinan J."/>
            <person name="Riley R."/>
            <person name="Labutti K."/>
            <person name="Andreopoulos B."/>
            <person name="Lipzen A."/>
            <person name="Chen C."/>
            <person name="Yanf M."/>
            <person name="Daum C."/>
            <person name="Ng V."/>
            <person name="Clum A."/>
            <person name="Ohm R."/>
            <person name="Martin F."/>
            <person name="Silar P."/>
            <person name="Natvig D."/>
            <person name="Lalanne C."/>
            <person name="Gautier V."/>
            <person name="Ament-Velasquez S.L."/>
            <person name="Kruys A."/>
            <person name="Hutchinson M.I."/>
            <person name="Powell A.J."/>
            <person name="Barry K."/>
            <person name="Miller A.N."/>
            <person name="Grigoriev I.V."/>
            <person name="Debuchy R."/>
            <person name="Gladieux P."/>
            <person name="Thoren M.H."/>
            <person name="Johannesson H."/>
        </authorList>
    </citation>
    <scope>NUCLEOTIDE SEQUENCE</scope>
    <source>
        <strain evidence="1">CBS 731.68</strain>
    </source>
</reference>
<evidence type="ECO:0000313" key="1">
    <source>
        <dbReference type="EMBL" id="KAK4129593.1"/>
    </source>
</evidence>
<keyword evidence="2" id="KW-1185">Reference proteome</keyword>
<dbReference type="AlphaFoldDB" id="A0AAN6Z9I0"/>
<organism evidence="1 2">
    <name type="scientific">Parathielavia appendiculata</name>
    <dbReference type="NCBI Taxonomy" id="2587402"/>
    <lineage>
        <taxon>Eukaryota</taxon>
        <taxon>Fungi</taxon>
        <taxon>Dikarya</taxon>
        <taxon>Ascomycota</taxon>
        <taxon>Pezizomycotina</taxon>
        <taxon>Sordariomycetes</taxon>
        <taxon>Sordariomycetidae</taxon>
        <taxon>Sordariales</taxon>
        <taxon>Chaetomiaceae</taxon>
        <taxon>Parathielavia</taxon>
    </lineage>
</organism>